<dbReference type="GeneID" id="140038475"/>
<accession>A0ABM4X7C5</accession>
<evidence type="ECO:0000313" key="2">
    <source>
        <dbReference type="Proteomes" id="UP001652660"/>
    </source>
</evidence>
<name>A0ABM4X7C5_COFAR</name>
<dbReference type="PANTHER" id="PTHR33240:SF15">
    <property type="entry name" value="GAG-PRO-LIKE PROTEIN"/>
    <property type="match status" value="1"/>
</dbReference>
<organism evidence="2 3">
    <name type="scientific">Coffea arabica</name>
    <name type="common">Arabian coffee</name>
    <dbReference type="NCBI Taxonomy" id="13443"/>
    <lineage>
        <taxon>Eukaryota</taxon>
        <taxon>Viridiplantae</taxon>
        <taxon>Streptophyta</taxon>
        <taxon>Embryophyta</taxon>
        <taxon>Tracheophyta</taxon>
        <taxon>Spermatophyta</taxon>
        <taxon>Magnoliopsida</taxon>
        <taxon>eudicotyledons</taxon>
        <taxon>Gunneridae</taxon>
        <taxon>Pentapetalae</taxon>
        <taxon>asterids</taxon>
        <taxon>lamiids</taxon>
        <taxon>Gentianales</taxon>
        <taxon>Rubiaceae</taxon>
        <taxon>Ixoroideae</taxon>
        <taxon>Gardenieae complex</taxon>
        <taxon>Bertiereae - Coffeeae clade</taxon>
        <taxon>Coffeeae</taxon>
        <taxon>Coffea</taxon>
    </lineage>
</organism>
<dbReference type="PANTHER" id="PTHR33240">
    <property type="entry name" value="OS08G0508500 PROTEIN"/>
    <property type="match status" value="1"/>
</dbReference>
<dbReference type="RefSeq" id="XP_071939945.1">
    <property type="nucleotide sequence ID" value="XM_072083844.1"/>
</dbReference>
<protein>
    <submittedName>
        <fullName evidence="3">Uncharacterized protein</fullName>
    </submittedName>
</protein>
<evidence type="ECO:0000313" key="3">
    <source>
        <dbReference type="RefSeq" id="XP_071939945.1"/>
    </source>
</evidence>
<reference evidence="3" key="1">
    <citation type="submission" date="2025-08" db="UniProtKB">
        <authorList>
            <consortium name="RefSeq"/>
        </authorList>
    </citation>
    <scope>IDENTIFICATION</scope>
    <source>
        <tissue evidence="3">Leaves</tissue>
    </source>
</reference>
<dbReference type="InterPro" id="IPR021109">
    <property type="entry name" value="Peptidase_aspartic_dom_sf"/>
</dbReference>
<dbReference type="CDD" id="cd00303">
    <property type="entry name" value="retropepsin_like"/>
    <property type="match status" value="1"/>
</dbReference>
<gene>
    <name evidence="3" type="primary">LOC140038475</name>
</gene>
<proteinExistence type="predicted"/>
<evidence type="ECO:0000256" key="1">
    <source>
        <dbReference type="SAM" id="MobiDB-lite"/>
    </source>
</evidence>
<dbReference type="Gene3D" id="2.40.70.10">
    <property type="entry name" value="Acid Proteases"/>
    <property type="match status" value="1"/>
</dbReference>
<feature type="compositionally biased region" description="Polar residues" evidence="1">
    <location>
        <begin position="14"/>
        <end position="25"/>
    </location>
</feature>
<dbReference type="Proteomes" id="UP001652660">
    <property type="component" value="Chromosome 3e"/>
</dbReference>
<keyword evidence="2" id="KW-1185">Reference proteome</keyword>
<sequence>MGGDSQNSRKRTYRQANSDQVEPGSQLTEVITFGPNDPIPAASSNHETLVIEVLTNNYIVKNVYVNLENSVDIMYYRTFESLKLTRDQLTSVRTPLVGFGGHVVHSEGIITLMVTIGCHPHCHTITVNFAVVKVDSPYNLLIGRPMLNALWAVYSTYHLSFKFLTPAGMAEIGKPARLEIGDEVKEVILDALKSDQAIRIEMNLLVHLKEEMINLLKEHWDVFTWIADEIVGVLPELMLHRLNVDLRARSVKQKKRHFGPERNKAISSEVDKLLLAKMIKEIQYPT</sequence>
<feature type="region of interest" description="Disordered" evidence="1">
    <location>
        <begin position="1"/>
        <end position="25"/>
    </location>
</feature>